<sequence length="415" mass="44425">MRVSSSITSALLGLSSVVSASVLHKSVAVAERSLDYLVVKPKVMLIAMFTPEAEVWYGIPEFNLLARNITLPGASPLFPHVHCTEDGDVCQVITGESEINAAVTIASLVRSPHFDLTSTYFMVAGIAGINPEVATICSVTFARYAVQVALQHEFDPRDIPGNFTTGYIPLGATSPSEYPLNIYGTEVFEVNQDLQKIAANFARKATLNDSDAAVAYRTLYANDDIYTAGASSTGPSVIECDVATSDVYYSGRLLGEAFDNFTTLITNGTGNYCSTAQEDNATLAALLRAAVEQLVDFSRIIVMRTASDFDRPFLGGSATYNLFESSVQGAFEPAINNLYLAGVKVVEGILDGWNSTFAQGVNATNYIGDIFGTLGGEPDFGLGAEVSGDIFSKRSTIAKRNTKGRRNVPVHVPRA</sequence>
<dbReference type="AlphaFoldDB" id="A0A4S8SRI3"/>
<dbReference type="PANTHER" id="PTHR38643:SF1">
    <property type="entry name" value="PURINE NUCLEOSIDE PERMEASE C285.05-RELATED"/>
    <property type="match status" value="1"/>
</dbReference>
<dbReference type="InterPro" id="IPR009486">
    <property type="entry name" value="Pur_nuclsid_perm"/>
</dbReference>
<feature type="signal peptide" evidence="1">
    <location>
        <begin position="1"/>
        <end position="20"/>
    </location>
</feature>
<gene>
    <name evidence="2" type="ORF">D6D28_03139</name>
</gene>
<dbReference type="PIRSF" id="PIRSF013171">
    <property type="entry name" value="Pur_nuclsid_perm"/>
    <property type="match status" value="1"/>
</dbReference>
<organism evidence="2 3">
    <name type="scientific">Aureobasidium pullulans</name>
    <name type="common">Black yeast</name>
    <name type="synonym">Pullularia pullulans</name>
    <dbReference type="NCBI Taxonomy" id="5580"/>
    <lineage>
        <taxon>Eukaryota</taxon>
        <taxon>Fungi</taxon>
        <taxon>Dikarya</taxon>
        <taxon>Ascomycota</taxon>
        <taxon>Pezizomycotina</taxon>
        <taxon>Dothideomycetes</taxon>
        <taxon>Dothideomycetidae</taxon>
        <taxon>Dothideales</taxon>
        <taxon>Saccotheciaceae</taxon>
        <taxon>Aureobasidium</taxon>
    </lineage>
</organism>
<dbReference type="Proteomes" id="UP000304951">
    <property type="component" value="Unassembled WGS sequence"/>
</dbReference>
<evidence type="ECO:0000256" key="1">
    <source>
        <dbReference type="SAM" id="SignalP"/>
    </source>
</evidence>
<proteinExistence type="predicted"/>
<evidence type="ECO:0000313" key="3">
    <source>
        <dbReference type="Proteomes" id="UP000304951"/>
    </source>
</evidence>
<name>A0A4S8SRI3_AURPU</name>
<protein>
    <submittedName>
        <fullName evidence="2">Purine nucleoside permease</fullName>
    </submittedName>
</protein>
<feature type="chain" id="PRO_5020779060" evidence="1">
    <location>
        <begin position="21"/>
        <end position="415"/>
    </location>
</feature>
<reference evidence="2 3" key="1">
    <citation type="submission" date="2018-10" db="EMBL/GenBank/DDBJ databases">
        <title>Fifty Aureobasidium pullulans genomes reveal a recombining polyextremotolerant generalist.</title>
        <authorList>
            <person name="Gostincar C."/>
            <person name="Turk M."/>
            <person name="Zajc J."/>
            <person name="Gunde-Cimerman N."/>
        </authorList>
    </citation>
    <scope>NUCLEOTIDE SEQUENCE [LARGE SCALE GENOMIC DNA]</scope>
    <source>
        <strain evidence="2 3">EXF-11900</strain>
    </source>
</reference>
<dbReference type="PANTHER" id="PTHR38643">
    <property type="entry name" value="PURINE NUCLEOSIDE PERMEASE C285.05-RELATED"/>
    <property type="match status" value="1"/>
</dbReference>
<evidence type="ECO:0000313" key="2">
    <source>
        <dbReference type="EMBL" id="THV73622.1"/>
    </source>
</evidence>
<dbReference type="EMBL" id="QZAF01000085">
    <property type="protein sequence ID" value="THV73622.1"/>
    <property type="molecule type" value="Genomic_DNA"/>
</dbReference>
<dbReference type="Pfam" id="PF06516">
    <property type="entry name" value="NUP"/>
    <property type="match status" value="1"/>
</dbReference>
<dbReference type="GO" id="GO:0055085">
    <property type="term" value="P:transmembrane transport"/>
    <property type="evidence" value="ECO:0007669"/>
    <property type="project" value="InterPro"/>
</dbReference>
<keyword evidence="1" id="KW-0732">Signal</keyword>
<accession>A0A4S8SRI3</accession>
<comment type="caution">
    <text evidence="2">The sequence shown here is derived from an EMBL/GenBank/DDBJ whole genome shotgun (WGS) entry which is preliminary data.</text>
</comment>
<dbReference type="GO" id="GO:0005783">
    <property type="term" value="C:endoplasmic reticulum"/>
    <property type="evidence" value="ECO:0007669"/>
    <property type="project" value="TreeGrafter"/>
</dbReference>